<dbReference type="PIRSF" id="PIRSF000239">
    <property type="entry name" value="AHPC"/>
    <property type="match status" value="1"/>
</dbReference>
<dbReference type="SUPFAM" id="SSF52833">
    <property type="entry name" value="Thioredoxin-like"/>
    <property type="match status" value="1"/>
</dbReference>
<evidence type="ECO:0000256" key="8">
    <source>
        <dbReference type="ARBA" id="ARBA00023284"/>
    </source>
</evidence>
<dbReference type="FunFam" id="3.40.30.10:FF:000007">
    <property type="entry name" value="Thioredoxin-dependent thiol peroxidase"/>
    <property type="match status" value="1"/>
</dbReference>
<evidence type="ECO:0000256" key="10">
    <source>
        <dbReference type="ARBA" id="ARBA00038489"/>
    </source>
</evidence>
<comment type="subunit">
    <text evidence="2">Monomer.</text>
</comment>
<keyword evidence="4 15" id="KW-0575">Peroxidase</keyword>
<dbReference type="PROSITE" id="PS51352">
    <property type="entry name" value="THIOREDOXIN_2"/>
    <property type="match status" value="1"/>
</dbReference>
<dbReference type="Proteomes" id="UP000823661">
    <property type="component" value="Unassembled WGS sequence"/>
</dbReference>
<dbReference type="GO" id="GO:0045454">
    <property type="term" value="P:cell redox homeostasis"/>
    <property type="evidence" value="ECO:0007669"/>
    <property type="project" value="TreeGrafter"/>
</dbReference>
<comment type="caution">
    <text evidence="15">The sequence shown here is derived from an EMBL/GenBank/DDBJ whole genome shotgun (WGS) entry which is preliminary data.</text>
</comment>
<evidence type="ECO:0000259" key="14">
    <source>
        <dbReference type="PROSITE" id="PS51352"/>
    </source>
</evidence>
<evidence type="ECO:0000256" key="12">
    <source>
        <dbReference type="ARBA" id="ARBA00049091"/>
    </source>
</evidence>
<dbReference type="InterPro" id="IPR036249">
    <property type="entry name" value="Thioredoxin-like_sf"/>
</dbReference>
<comment type="function">
    <text evidence="1">Thiol-specific peroxidase that catalyzes the reduction of hydrogen peroxide and organic hydroperoxides to water and alcohols, respectively. Plays a role in cell protection against oxidative stress by detoxifying peroxides and as sensor of hydrogen peroxide-mediated signaling events.</text>
</comment>
<reference evidence="15" key="2">
    <citation type="journal article" date="2021" name="PeerJ">
        <title>Extensive microbial diversity within the chicken gut microbiome revealed by metagenomics and culture.</title>
        <authorList>
            <person name="Gilroy R."/>
            <person name="Ravi A."/>
            <person name="Getino M."/>
            <person name="Pursley I."/>
            <person name="Horton D.L."/>
            <person name="Alikhan N.F."/>
            <person name="Baker D."/>
            <person name="Gharbi K."/>
            <person name="Hall N."/>
            <person name="Watson M."/>
            <person name="Adriaenssens E.M."/>
            <person name="Foster-Nyarko E."/>
            <person name="Jarju S."/>
            <person name="Secka A."/>
            <person name="Antonio M."/>
            <person name="Oren A."/>
            <person name="Chaudhuri R.R."/>
            <person name="La Ragione R."/>
            <person name="Hildebrand F."/>
            <person name="Pallen M.J."/>
        </authorList>
    </citation>
    <scope>NUCLEOTIDE SEQUENCE</scope>
    <source>
        <strain evidence="15">B1-20833</strain>
    </source>
</reference>
<feature type="domain" description="Thioredoxin" evidence="14">
    <location>
        <begin position="2"/>
        <end position="147"/>
    </location>
</feature>
<dbReference type="Gene3D" id="3.40.30.10">
    <property type="entry name" value="Glutaredoxin"/>
    <property type="match status" value="1"/>
</dbReference>
<dbReference type="PANTHER" id="PTHR42801">
    <property type="entry name" value="THIOREDOXIN-DEPENDENT PEROXIDE REDUCTASE"/>
    <property type="match status" value="1"/>
</dbReference>
<dbReference type="EMBL" id="JADIMI010000045">
    <property type="protein sequence ID" value="MBO8452179.1"/>
    <property type="molecule type" value="Genomic_DNA"/>
</dbReference>
<evidence type="ECO:0000256" key="11">
    <source>
        <dbReference type="ARBA" id="ARBA00042639"/>
    </source>
</evidence>
<comment type="similarity">
    <text evidence="10">Belongs to the peroxiredoxin family. BCP/PrxQ subfamily.</text>
</comment>
<evidence type="ECO:0000256" key="13">
    <source>
        <dbReference type="PIRSR" id="PIRSR000239-1"/>
    </source>
</evidence>
<dbReference type="GO" id="GO:0005737">
    <property type="term" value="C:cytoplasm"/>
    <property type="evidence" value="ECO:0007669"/>
    <property type="project" value="TreeGrafter"/>
</dbReference>
<organism evidence="15 16">
    <name type="scientific">Candidatus Cryptobacteroides intestinavium</name>
    <dbReference type="NCBI Taxonomy" id="2840766"/>
    <lineage>
        <taxon>Bacteria</taxon>
        <taxon>Pseudomonadati</taxon>
        <taxon>Bacteroidota</taxon>
        <taxon>Bacteroidia</taxon>
        <taxon>Bacteroidales</taxon>
        <taxon>Candidatus Cryptobacteroides</taxon>
    </lineage>
</organism>
<keyword evidence="7" id="KW-1015">Disulfide bond</keyword>
<dbReference type="GO" id="GO:0034599">
    <property type="term" value="P:cellular response to oxidative stress"/>
    <property type="evidence" value="ECO:0007669"/>
    <property type="project" value="TreeGrafter"/>
</dbReference>
<dbReference type="Pfam" id="PF00578">
    <property type="entry name" value="AhpC-TSA"/>
    <property type="match status" value="1"/>
</dbReference>
<evidence type="ECO:0000256" key="7">
    <source>
        <dbReference type="ARBA" id="ARBA00023157"/>
    </source>
</evidence>
<dbReference type="AlphaFoldDB" id="A0A9D9ER98"/>
<evidence type="ECO:0000256" key="5">
    <source>
        <dbReference type="ARBA" id="ARBA00022862"/>
    </source>
</evidence>
<protein>
    <recommendedName>
        <fullName evidence="3">thioredoxin-dependent peroxiredoxin</fullName>
        <ecNumber evidence="3">1.11.1.24</ecNumber>
    </recommendedName>
    <alternativeName>
        <fullName evidence="9">Thioredoxin peroxidase</fullName>
    </alternativeName>
    <alternativeName>
        <fullName evidence="11">Thioredoxin-dependent peroxiredoxin Bcp</fullName>
    </alternativeName>
</protein>
<dbReference type="CDD" id="cd03017">
    <property type="entry name" value="PRX_BCP"/>
    <property type="match status" value="1"/>
</dbReference>
<evidence type="ECO:0000313" key="16">
    <source>
        <dbReference type="Proteomes" id="UP000823661"/>
    </source>
</evidence>
<keyword evidence="5" id="KW-0049">Antioxidant</keyword>
<dbReference type="GO" id="GO:0008379">
    <property type="term" value="F:thioredoxin peroxidase activity"/>
    <property type="evidence" value="ECO:0007669"/>
    <property type="project" value="TreeGrafter"/>
</dbReference>
<proteinExistence type="inferred from homology"/>
<evidence type="ECO:0000256" key="9">
    <source>
        <dbReference type="ARBA" id="ARBA00032824"/>
    </source>
</evidence>
<evidence type="ECO:0000256" key="2">
    <source>
        <dbReference type="ARBA" id="ARBA00011245"/>
    </source>
</evidence>
<keyword evidence="6" id="KW-0560">Oxidoreductase</keyword>
<sequence>MLKEGDRMPEFQVQDQDGNTVTDKDLAGKRVVLYFYPKDSTPGCTAEACNLRDNFGALKSAGYEVYGVSRDSVSSHTRFREKNSLPFTLLSDPSTEMLRAFGAWGEKKMYGKVTEGTLRKTFIISEDGTIERIIDKVDTKNHTAQIL</sequence>
<keyword evidence="8" id="KW-0676">Redox-active center</keyword>
<dbReference type="InterPro" id="IPR050924">
    <property type="entry name" value="Peroxiredoxin_BCP/PrxQ"/>
</dbReference>
<dbReference type="InterPro" id="IPR000866">
    <property type="entry name" value="AhpC/TSA"/>
</dbReference>
<evidence type="ECO:0000256" key="4">
    <source>
        <dbReference type="ARBA" id="ARBA00022559"/>
    </source>
</evidence>
<evidence type="ECO:0000256" key="6">
    <source>
        <dbReference type="ARBA" id="ARBA00023002"/>
    </source>
</evidence>
<dbReference type="EC" id="1.11.1.24" evidence="3"/>
<name>A0A9D9ER98_9BACT</name>
<evidence type="ECO:0000256" key="3">
    <source>
        <dbReference type="ARBA" id="ARBA00013017"/>
    </source>
</evidence>
<dbReference type="PANTHER" id="PTHR42801:SF4">
    <property type="entry name" value="AHPC_TSA FAMILY PROTEIN"/>
    <property type="match status" value="1"/>
</dbReference>
<dbReference type="InterPro" id="IPR024706">
    <property type="entry name" value="Peroxiredoxin_AhpC-typ"/>
</dbReference>
<reference evidence="15" key="1">
    <citation type="submission" date="2020-10" db="EMBL/GenBank/DDBJ databases">
        <authorList>
            <person name="Gilroy R."/>
        </authorList>
    </citation>
    <scope>NUCLEOTIDE SEQUENCE</scope>
    <source>
        <strain evidence="15">B1-20833</strain>
    </source>
</reference>
<evidence type="ECO:0000256" key="1">
    <source>
        <dbReference type="ARBA" id="ARBA00003330"/>
    </source>
</evidence>
<evidence type="ECO:0000313" key="15">
    <source>
        <dbReference type="EMBL" id="MBO8452179.1"/>
    </source>
</evidence>
<gene>
    <name evidence="15" type="primary">bcp</name>
    <name evidence="15" type="ORF">IAC06_04770</name>
</gene>
<feature type="active site" description="Cysteine sulfenic acid (-SOH) intermediate; for peroxidase activity" evidence="13">
    <location>
        <position position="44"/>
    </location>
</feature>
<dbReference type="NCBIfam" id="NF006960">
    <property type="entry name" value="PRK09437.1"/>
    <property type="match status" value="1"/>
</dbReference>
<accession>A0A9D9ER98</accession>
<comment type="catalytic activity">
    <reaction evidence="12">
        <text>a hydroperoxide + [thioredoxin]-dithiol = an alcohol + [thioredoxin]-disulfide + H2O</text>
        <dbReference type="Rhea" id="RHEA:62620"/>
        <dbReference type="Rhea" id="RHEA-COMP:10698"/>
        <dbReference type="Rhea" id="RHEA-COMP:10700"/>
        <dbReference type="ChEBI" id="CHEBI:15377"/>
        <dbReference type="ChEBI" id="CHEBI:29950"/>
        <dbReference type="ChEBI" id="CHEBI:30879"/>
        <dbReference type="ChEBI" id="CHEBI:35924"/>
        <dbReference type="ChEBI" id="CHEBI:50058"/>
        <dbReference type="EC" id="1.11.1.24"/>
    </reaction>
</comment>
<dbReference type="InterPro" id="IPR013766">
    <property type="entry name" value="Thioredoxin_domain"/>
</dbReference>